<sequence length="283" mass="30813">MHRPMQRHAPHQSAIGAHRQGHRPDQERQTHRVFPVALGTLSEALVLGLLACAIVLVCRHMIAACQALYFVSRQLRQASLAHRRVEQAGVLADDLAVVRVQLAQHAGDRAFHDLQALAIEARQVHHQPSALAELQQPRGGALHHLALEALLDIAKQAPGTQAVTPIAQAAVDPPLFLQGQQHARHRGLGQLREVVQFFQPQGLVLAQQLDDCQSALNRAYGACLHIRSPCCRWMIFFHSKIQARSALNGSLQGTPVAGVVPIGSVVHGHRPIAVRPCRPGPGQ</sequence>
<accession>A0A109LF79</accession>
<evidence type="ECO:0000313" key="3">
    <source>
        <dbReference type="EMBL" id="KWV86356.1"/>
    </source>
</evidence>
<gene>
    <name evidence="3" type="ORF">PFLmoz3_04006</name>
</gene>
<feature type="compositionally biased region" description="Basic residues" evidence="1">
    <location>
        <begin position="1"/>
        <end position="10"/>
    </location>
</feature>
<dbReference type="AlphaFoldDB" id="A0A109LF79"/>
<proteinExistence type="predicted"/>
<feature type="transmembrane region" description="Helical" evidence="2">
    <location>
        <begin position="33"/>
        <end position="57"/>
    </location>
</feature>
<organism evidence="3 4">
    <name type="scientific">Pseudomonas fluorescens</name>
    <dbReference type="NCBI Taxonomy" id="294"/>
    <lineage>
        <taxon>Bacteria</taxon>
        <taxon>Pseudomonadati</taxon>
        <taxon>Pseudomonadota</taxon>
        <taxon>Gammaproteobacteria</taxon>
        <taxon>Pseudomonadales</taxon>
        <taxon>Pseudomonadaceae</taxon>
        <taxon>Pseudomonas</taxon>
    </lineage>
</organism>
<evidence type="ECO:0000256" key="2">
    <source>
        <dbReference type="SAM" id="Phobius"/>
    </source>
</evidence>
<protein>
    <submittedName>
        <fullName evidence="3">Uncharacterized protein</fullName>
    </submittedName>
</protein>
<keyword evidence="2" id="KW-0812">Transmembrane</keyword>
<name>A0A109LF79_PSEFL</name>
<evidence type="ECO:0000256" key="1">
    <source>
        <dbReference type="SAM" id="MobiDB-lite"/>
    </source>
</evidence>
<keyword evidence="2" id="KW-0472">Membrane</keyword>
<comment type="caution">
    <text evidence="3">The sequence shown here is derived from an EMBL/GenBank/DDBJ whole genome shotgun (WGS) entry which is preliminary data.</text>
</comment>
<dbReference type="Proteomes" id="UP000061348">
    <property type="component" value="Unassembled WGS sequence"/>
</dbReference>
<reference evidence="3 4" key="1">
    <citation type="submission" date="2015-05" db="EMBL/GenBank/DDBJ databases">
        <title>A genomic and transcriptomic approach to investigate the blue pigment phenotype in Pseudomonas fluorescens.</title>
        <authorList>
            <person name="Andreani N.A."/>
            <person name="Cardazzo B."/>
        </authorList>
    </citation>
    <scope>NUCLEOTIDE SEQUENCE [LARGE SCALE GENOMIC DNA]</scope>
    <source>
        <strain evidence="3 4">Ps_22</strain>
    </source>
</reference>
<feature type="region of interest" description="Disordered" evidence="1">
    <location>
        <begin position="1"/>
        <end position="28"/>
    </location>
</feature>
<dbReference type="EMBL" id="LCYA01000095">
    <property type="protein sequence ID" value="KWV86356.1"/>
    <property type="molecule type" value="Genomic_DNA"/>
</dbReference>
<keyword evidence="2" id="KW-1133">Transmembrane helix</keyword>
<evidence type="ECO:0000313" key="4">
    <source>
        <dbReference type="Proteomes" id="UP000061348"/>
    </source>
</evidence>